<reference evidence="1 2" key="1">
    <citation type="journal article" date="2016" name="ISME J.">
        <title>Global occurrence and heterogeneity of the Roseobacter-clade species Ruegeria mobilis.</title>
        <authorList>
            <person name="Sonnenschein E."/>
            <person name="Gram L."/>
        </authorList>
    </citation>
    <scope>NUCLEOTIDE SEQUENCE [LARGE SCALE GENOMIC DNA]</scope>
    <source>
        <strain evidence="1 2">F1926</strain>
    </source>
</reference>
<dbReference type="OrthoDB" id="7363288at2"/>
<organism evidence="1 2">
    <name type="scientific">Tritonibacter mobilis F1926</name>
    <dbReference type="NCBI Taxonomy" id="1265309"/>
    <lineage>
        <taxon>Bacteria</taxon>
        <taxon>Pseudomonadati</taxon>
        <taxon>Pseudomonadota</taxon>
        <taxon>Alphaproteobacteria</taxon>
        <taxon>Rhodobacterales</taxon>
        <taxon>Paracoccaceae</taxon>
        <taxon>Tritonibacter</taxon>
    </lineage>
</organism>
<protein>
    <submittedName>
        <fullName evidence="1">Entericidin</fullName>
    </submittedName>
</protein>
<dbReference type="KEGG" id="rmb:K529_013340"/>
<name>A0A1B1A5I3_9RHOB</name>
<dbReference type="PROSITE" id="PS51257">
    <property type="entry name" value="PROKAR_LIPOPROTEIN"/>
    <property type="match status" value="1"/>
</dbReference>
<dbReference type="AlphaFoldDB" id="A0A1B1A5I3"/>
<evidence type="ECO:0000313" key="1">
    <source>
        <dbReference type="EMBL" id="ANP41757.1"/>
    </source>
</evidence>
<gene>
    <name evidence="1" type="ORF">K529_013340</name>
</gene>
<dbReference type="Proteomes" id="UP000013243">
    <property type="component" value="Chromosome"/>
</dbReference>
<dbReference type="STRING" id="1265309.K529_013340"/>
<dbReference type="GeneID" id="28250836"/>
<dbReference type="RefSeq" id="WP_005622773.1">
    <property type="nucleotide sequence ID" value="NZ_CP015230.1"/>
</dbReference>
<sequence length="42" mass="4525">MRMIYLSLVAVLGLTACEATEGLGRDVSNLGNEIEEEAQEAQ</sequence>
<evidence type="ECO:0000313" key="2">
    <source>
        <dbReference type="Proteomes" id="UP000013243"/>
    </source>
</evidence>
<accession>A0A1B1A5I3</accession>
<proteinExistence type="predicted"/>
<dbReference type="EMBL" id="CP015230">
    <property type="protein sequence ID" value="ANP41757.1"/>
    <property type="molecule type" value="Genomic_DNA"/>
</dbReference>